<evidence type="ECO:0000259" key="7">
    <source>
        <dbReference type="SMART" id="SM00645"/>
    </source>
</evidence>
<dbReference type="SMART" id="SM00848">
    <property type="entry name" value="Inhibitor_I29"/>
    <property type="match status" value="1"/>
</dbReference>
<feature type="domain" description="Peptidase C1A papain C-terminal" evidence="7">
    <location>
        <begin position="175"/>
        <end position="304"/>
    </location>
</feature>
<dbReference type="Proteomes" id="UP000272942">
    <property type="component" value="Unassembled WGS sequence"/>
</dbReference>
<dbReference type="SUPFAM" id="SSF54001">
    <property type="entry name" value="Cysteine proteinases"/>
    <property type="match status" value="1"/>
</dbReference>
<evidence type="ECO:0000256" key="2">
    <source>
        <dbReference type="ARBA" id="ARBA00022670"/>
    </source>
</evidence>
<evidence type="ECO:0000256" key="6">
    <source>
        <dbReference type="ARBA" id="ARBA00023157"/>
    </source>
</evidence>
<dbReference type="WBParaSite" id="ECPE_0000586801-mRNA-1">
    <property type="protein sequence ID" value="ECPE_0000586801-mRNA-1"/>
    <property type="gene ID" value="ECPE_0000586801"/>
</dbReference>
<dbReference type="Pfam" id="PF00112">
    <property type="entry name" value="Peptidase_C1"/>
    <property type="match status" value="1"/>
</dbReference>
<dbReference type="AlphaFoldDB" id="A0A183AFX0"/>
<feature type="domain" description="Cathepsin propeptide inhibitor" evidence="8">
    <location>
        <begin position="82"/>
        <end position="142"/>
    </location>
</feature>
<evidence type="ECO:0000256" key="3">
    <source>
        <dbReference type="ARBA" id="ARBA00022801"/>
    </source>
</evidence>
<organism evidence="11">
    <name type="scientific">Echinostoma caproni</name>
    <dbReference type="NCBI Taxonomy" id="27848"/>
    <lineage>
        <taxon>Eukaryota</taxon>
        <taxon>Metazoa</taxon>
        <taxon>Spiralia</taxon>
        <taxon>Lophotrochozoa</taxon>
        <taxon>Platyhelminthes</taxon>
        <taxon>Trematoda</taxon>
        <taxon>Digenea</taxon>
        <taxon>Plagiorchiida</taxon>
        <taxon>Echinostomata</taxon>
        <taxon>Echinostomatoidea</taxon>
        <taxon>Echinostomatidae</taxon>
        <taxon>Echinostoma</taxon>
    </lineage>
</organism>
<evidence type="ECO:0000313" key="10">
    <source>
        <dbReference type="Proteomes" id="UP000272942"/>
    </source>
</evidence>
<reference evidence="9 10" key="2">
    <citation type="submission" date="2018-11" db="EMBL/GenBank/DDBJ databases">
        <authorList>
            <consortium name="Pathogen Informatics"/>
        </authorList>
    </citation>
    <scope>NUCLEOTIDE SEQUENCE [LARGE SCALE GENOMIC DNA]</scope>
    <source>
        <strain evidence="9 10">Egypt</strain>
    </source>
</reference>
<comment type="similarity">
    <text evidence="1">Belongs to the peptidase C1 family.</text>
</comment>
<name>A0A183AFX0_9TREM</name>
<dbReference type="OrthoDB" id="6275316at2759"/>
<keyword evidence="2" id="KW-0645">Protease</keyword>
<dbReference type="Gene3D" id="1.10.287.2250">
    <property type="match status" value="1"/>
</dbReference>
<dbReference type="Gene3D" id="3.90.70.10">
    <property type="entry name" value="Cysteine proteinases"/>
    <property type="match status" value="1"/>
</dbReference>
<dbReference type="SMART" id="SM00645">
    <property type="entry name" value="Pept_C1"/>
    <property type="match status" value="1"/>
</dbReference>
<evidence type="ECO:0000256" key="1">
    <source>
        <dbReference type="ARBA" id="ARBA00008455"/>
    </source>
</evidence>
<keyword evidence="4" id="KW-0788">Thiol protease</keyword>
<reference evidence="11" key="1">
    <citation type="submission" date="2016-06" db="UniProtKB">
        <authorList>
            <consortium name="WormBaseParasite"/>
        </authorList>
    </citation>
    <scope>IDENTIFICATION</scope>
</reference>
<dbReference type="InterPro" id="IPR039417">
    <property type="entry name" value="Peptidase_C1A_papain-like"/>
</dbReference>
<dbReference type="GO" id="GO:0008234">
    <property type="term" value="F:cysteine-type peptidase activity"/>
    <property type="evidence" value="ECO:0007669"/>
    <property type="project" value="UniProtKB-KW"/>
</dbReference>
<evidence type="ECO:0000313" key="9">
    <source>
        <dbReference type="EMBL" id="VDP76711.1"/>
    </source>
</evidence>
<dbReference type="EMBL" id="UZAN01042751">
    <property type="protein sequence ID" value="VDP76711.1"/>
    <property type="molecule type" value="Genomic_DNA"/>
</dbReference>
<evidence type="ECO:0000256" key="4">
    <source>
        <dbReference type="ARBA" id="ARBA00022807"/>
    </source>
</evidence>
<dbReference type="InterPro" id="IPR013128">
    <property type="entry name" value="Peptidase_C1A"/>
</dbReference>
<dbReference type="Pfam" id="PF08246">
    <property type="entry name" value="Inhibitor_I29"/>
    <property type="match status" value="1"/>
</dbReference>
<dbReference type="InterPro" id="IPR013201">
    <property type="entry name" value="Prot_inhib_I29"/>
</dbReference>
<dbReference type="PROSITE" id="PS00139">
    <property type="entry name" value="THIOL_PROTEASE_CYS"/>
    <property type="match status" value="1"/>
</dbReference>
<keyword evidence="3" id="KW-0378">Hydrolase</keyword>
<evidence type="ECO:0000259" key="8">
    <source>
        <dbReference type="SMART" id="SM00848"/>
    </source>
</evidence>
<dbReference type="InterPro" id="IPR000169">
    <property type="entry name" value="Pept_cys_AS"/>
</dbReference>
<keyword evidence="10" id="KW-1185">Reference proteome</keyword>
<keyword evidence="5" id="KW-0865">Zymogen</keyword>
<accession>A0A183AFX0</accession>
<evidence type="ECO:0000256" key="5">
    <source>
        <dbReference type="ARBA" id="ARBA00023145"/>
    </source>
</evidence>
<dbReference type="GO" id="GO:0006508">
    <property type="term" value="P:proteolysis"/>
    <property type="evidence" value="ECO:0007669"/>
    <property type="project" value="UniProtKB-KW"/>
</dbReference>
<keyword evidence="6" id="KW-1015">Disulfide bond</keyword>
<dbReference type="CDD" id="cd02248">
    <property type="entry name" value="Peptidase_C1A"/>
    <property type="match status" value="1"/>
</dbReference>
<sequence length="310" mass="35726">MRQLSSTHIDQLLQILNGGSTGSTQPFNLTIAMRVEVRRPSGGYESVVKEGIQFLRHKRDSKSFGHFTHAIAMDQLQFNEEWSQWKRVHNKQYADQLEHDRRQNQWTQNVVEIMQHNAQYDLGLVTYEMGVNEYSDLSWDEFRDRYVTGFVQDVLTGTNQNESTTFNVSEVNQAVPDNIDWRTKGLVRQVKNQGSCGSCWAFSTTGAIEGQYAKKYGRQMEFSEQQLVDCSTSYGNHGCHGGLMENAYRYLEKFGLEPENAYPYHARVSEMDSVNELTIMMGCSWCGRECDRIFLILYSVVVILSSKEKR</sequence>
<protein>
    <submittedName>
        <fullName evidence="11">Pept_C1 domain-containing protein</fullName>
    </submittedName>
</protein>
<dbReference type="PANTHER" id="PTHR12411">
    <property type="entry name" value="CYSTEINE PROTEASE FAMILY C1-RELATED"/>
    <property type="match status" value="1"/>
</dbReference>
<dbReference type="InterPro" id="IPR000668">
    <property type="entry name" value="Peptidase_C1A_C"/>
</dbReference>
<evidence type="ECO:0000313" key="11">
    <source>
        <dbReference type="WBParaSite" id="ECPE_0000586801-mRNA-1"/>
    </source>
</evidence>
<dbReference type="InterPro" id="IPR038765">
    <property type="entry name" value="Papain-like_cys_pep_sf"/>
</dbReference>
<proteinExistence type="inferred from homology"/>
<gene>
    <name evidence="9" type="ORF">ECPE_LOCUS5855</name>
</gene>